<evidence type="ECO:0000313" key="2">
    <source>
        <dbReference type="Proteomes" id="UP000001887"/>
    </source>
</evidence>
<dbReference type="AlphaFoldDB" id="D2QYR0"/>
<dbReference type="Proteomes" id="UP000001887">
    <property type="component" value="Chromosome"/>
</dbReference>
<protein>
    <submittedName>
        <fullName evidence="1">Uncharacterized protein</fullName>
    </submittedName>
</protein>
<proteinExistence type="predicted"/>
<accession>D2QYR0</accession>
<gene>
    <name evidence="1" type="ordered locus">Psta_1690</name>
</gene>
<dbReference type="EMBL" id="CP001848">
    <property type="protein sequence ID" value="ADB16365.1"/>
    <property type="molecule type" value="Genomic_DNA"/>
</dbReference>
<name>D2QYR0_PIRSD</name>
<sequence length="75" mass="8545">MVVTSEFAVVSPGWVDVVLDPDDDLIAELGNRMGRVWACERFIRLASGNPELVAFWESIQLKEQERIEQIKSLLK</sequence>
<dbReference type="STRING" id="530564.Psta_1690"/>
<organism evidence="1 2">
    <name type="scientific">Pirellula staleyi (strain ATCC 27377 / DSM 6068 / ICPB 4128)</name>
    <name type="common">Pirella staleyi</name>
    <dbReference type="NCBI Taxonomy" id="530564"/>
    <lineage>
        <taxon>Bacteria</taxon>
        <taxon>Pseudomonadati</taxon>
        <taxon>Planctomycetota</taxon>
        <taxon>Planctomycetia</taxon>
        <taxon>Pirellulales</taxon>
        <taxon>Pirellulaceae</taxon>
        <taxon>Pirellula</taxon>
    </lineage>
</organism>
<dbReference type="HOGENOM" id="CLU_2667899_0_0_0"/>
<evidence type="ECO:0000313" key="1">
    <source>
        <dbReference type="EMBL" id="ADB16365.1"/>
    </source>
</evidence>
<dbReference type="KEGG" id="psl:Psta_1690"/>
<reference evidence="1 2" key="1">
    <citation type="journal article" date="2009" name="Stand. Genomic Sci.">
        <title>Complete genome sequence of Pirellula staleyi type strain (ATCC 27377).</title>
        <authorList>
            <person name="Clum A."/>
            <person name="Tindall B.J."/>
            <person name="Sikorski J."/>
            <person name="Ivanova N."/>
            <person name="Mavrommatis K."/>
            <person name="Lucas S."/>
            <person name="Glavina del Rio T."/>
            <person name="Nolan M."/>
            <person name="Chen F."/>
            <person name="Tice H."/>
            <person name="Pitluck S."/>
            <person name="Cheng J.F."/>
            <person name="Chertkov O."/>
            <person name="Brettin T."/>
            <person name="Han C."/>
            <person name="Detter J.C."/>
            <person name="Kuske C."/>
            <person name="Bruce D."/>
            <person name="Goodwin L."/>
            <person name="Ovchinikova G."/>
            <person name="Pati A."/>
            <person name="Mikhailova N."/>
            <person name="Chen A."/>
            <person name="Palaniappan K."/>
            <person name="Land M."/>
            <person name="Hauser L."/>
            <person name="Chang Y.J."/>
            <person name="Jeffries C.D."/>
            <person name="Chain P."/>
            <person name="Rohde M."/>
            <person name="Goker M."/>
            <person name="Bristow J."/>
            <person name="Eisen J.A."/>
            <person name="Markowitz V."/>
            <person name="Hugenholtz P."/>
            <person name="Kyrpides N.C."/>
            <person name="Klenk H.P."/>
            <person name="Lapidus A."/>
        </authorList>
    </citation>
    <scope>NUCLEOTIDE SEQUENCE [LARGE SCALE GENOMIC DNA]</scope>
    <source>
        <strain evidence="2">ATCC 27377 / DSM 6068 / ICPB 4128</strain>
    </source>
</reference>
<keyword evidence="2" id="KW-1185">Reference proteome</keyword>